<reference evidence="1 2" key="1">
    <citation type="journal article" date="2015" name="Geomicrobiol. J.">
        <title>Caldisalinibacter kiritimatiensis gen. nov., sp. nov., a moderately thermohalophilic thiosulfate-reducing bacterium from a hypersaline microbial mat.</title>
        <authorList>
            <person name="Ben Hania W."/>
            <person name="Joseph M."/>
            <person name="Fiebig A."/>
            <person name="Bunk B."/>
            <person name="Klenk H.-P."/>
            <person name="Fardeau M.-L."/>
            <person name="Spring S."/>
        </authorList>
    </citation>
    <scope>NUCLEOTIDE SEQUENCE [LARGE SCALE GENOMIC DNA]</scope>
    <source>
        <strain evidence="1 2">L21-TH-D2</strain>
    </source>
</reference>
<evidence type="ECO:0000313" key="1">
    <source>
        <dbReference type="EMBL" id="EOD00634.1"/>
    </source>
</evidence>
<comment type="caution">
    <text evidence="1">The sequence shown here is derived from an EMBL/GenBank/DDBJ whole genome shotgun (WGS) entry which is preliminary data.</text>
</comment>
<dbReference type="OrthoDB" id="9781415at2"/>
<dbReference type="Gene3D" id="3.40.50.1240">
    <property type="entry name" value="Phosphoglycerate mutase-like"/>
    <property type="match status" value="1"/>
</dbReference>
<dbReference type="Pfam" id="PF00300">
    <property type="entry name" value="His_Phos_1"/>
    <property type="match status" value="1"/>
</dbReference>
<proteinExistence type="predicted"/>
<dbReference type="SUPFAM" id="SSF53254">
    <property type="entry name" value="Phosphoglycerate mutase-like"/>
    <property type="match status" value="1"/>
</dbReference>
<keyword evidence="2" id="KW-1185">Reference proteome</keyword>
<organism evidence="1 2">
    <name type="scientific">Caldisalinibacter kiritimatiensis</name>
    <dbReference type="NCBI Taxonomy" id="1304284"/>
    <lineage>
        <taxon>Bacteria</taxon>
        <taxon>Bacillati</taxon>
        <taxon>Bacillota</taxon>
        <taxon>Tissierellia</taxon>
        <taxon>Tissierellales</taxon>
        <taxon>Thermohalobacteraceae</taxon>
        <taxon>Caldisalinibacter</taxon>
    </lineage>
</organism>
<dbReference type="CDD" id="cd07067">
    <property type="entry name" value="HP_PGM_like"/>
    <property type="match status" value="1"/>
</dbReference>
<dbReference type="EMBL" id="ARZA01000134">
    <property type="protein sequence ID" value="EOD00634.1"/>
    <property type="molecule type" value="Genomic_DNA"/>
</dbReference>
<dbReference type="InterPro" id="IPR013078">
    <property type="entry name" value="His_Pase_superF_clade-1"/>
</dbReference>
<gene>
    <name evidence="1" type="ORF">L21TH_1319</name>
</gene>
<dbReference type="eggNOG" id="COG0406">
    <property type="taxonomic scope" value="Bacteria"/>
</dbReference>
<dbReference type="STRING" id="1304284.L21TH_1319"/>
<dbReference type="AlphaFoldDB" id="R1CVG1"/>
<accession>R1CVG1</accession>
<name>R1CVG1_9FIRM</name>
<dbReference type="RefSeq" id="WP_006312195.1">
    <property type="nucleotide sequence ID" value="NZ_ARZA01000134.1"/>
</dbReference>
<sequence length="108" mass="12662">MIIILTEHYRSDNVRGGLFIPTNIYLVRHAEIKYTPDDFVRPLSEKGKRDVDKVTNFFKDKVINRVISSPYLRAIDTIKYVALDKGLEIEEIYDWKHKGTVPLCYCIK</sequence>
<dbReference type="InterPro" id="IPR029033">
    <property type="entry name" value="His_PPase_superfam"/>
</dbReference>
<protein>
    <submittedName>
        <fullName evidence="1">Phosphoglycerate mutase family 2</fullName>
    </submittedName>
</protein>
<dbReference type="Proteomes" id="UP000013378">
    <property type="component" value="Unassembled WGS sequence"/>
</dbReference>
<evidence type="ECO:0000313" key="2">
    <source>
        <dbReference type="Proteomes" id="UP000013378"/>
    </source>
</evidence>